<name>A0ABN1EAI9_9PROT</name>
<organism evidence="2 3">
    <name type="scientific">Rhizomicrobium electricum</name>
    <dbReference type="NCBI Taxonomy" id="480070"/>
    <lineage>
        <taxon>Bacteria</taxon>
        <taxon>Pseudomonadati</taxon>
        <taxon>Pseudomonadota</taxon>
        <taxon>Alphaproteobacteria</taxon>
        <taxon>Micropepsales</taxon>
        <taxon>Micropepsaceae</taxon>
        <taxon>Rhizomicrobium</taxon>
    </lineage>
</organism>
<evidence type="ECO:0000313" key="2">
    <source>
        <dbReference type="EMBL" id="GAA0561510.1"/>
    </source>
</evidence>
<proteinExistence type="predicted"/>
<feature type="region of interest" description="Disordered" evidence="1">
    <location>
        <begin position="50"/>
        <end position="77"/>
    </location>
</feature>
<evidence type="ECO:0000313" key="3">
    <source>
        <dbReference type="Proteomes" id="UP001499951"/>
    </source>
</evidence>
<reference evidence="2 3" key="1">
    <citation type="journal article" date="2019" name="Int. J. Syst. Evol. Microbiol.">
        <title>The Global Catalogue of Microorganisms (GCM) 10K type strain sequencing project: providing services to taxonomists for standard genome sequencing and annotation.</title>
        <authorList>
            <consortium name="The Broad Institute Genomics Platform"/>
            <consortium name="The Broad Institute Genome Sequencing Center for Infectious Disease"/>
            <person name="Wu L."/>
            <person name="Ma J."/>
        </authorList>
    </citation>
    <scope>NUCLEOTIDE SEQUENCE [LARGE SCALE GENOMIC DNA]</scope>
    <source>
        <strain evidence="2 3">JCM 15089</strain>
    </source>
</reference>
<dbReference type="RefSeq" id="WP_166932114.1">
    <property type="nucleotide sequence ID" value="NZ_BAAADD010000002.1"/>
</dbReference>
<keyword evidence="3" id="KW-1185">Reference proteome</keyword>
<accession>A0ABN1EAI9</accession>
<evidence type="ECO:0000256" key="1">
    <source>
        <dbReference type="SAM" id="MobiDB-lite"/>
    </source>
</evidence>
<dbReference type="Proteomes" id="UP001499951">
    <property type="component" value="Unassembled WGS sequence"/>
</dbReference>
<gene>
    <name evidence="2" type="ORF">GCM10008942_07420</name>
</gene>
<protein>
    <submittedName>
        <fullName evidence="2">Uncharacterized protein</fullName>
    </submittedName>
</protein>
<dbReference type="EMBL" id="BAAADD010000002">
    <property type="protein sequence ID" value="GAA0561510.1"/>
    <property type="molecule type" value="Genomic_DNA"/>
</dbReference>
<sequence length="77" mass="8440">MKHVISFRRPELRHVLATMTVPPEGDVPAQIRHLESLGYTIVAVSPPLEAYGPPQPSRKPELIAVSEPSTSARNDAE</sequence>
<feature type="compositionally biased region" description="Polar residues" evidence="1">
    <location>
        <begin position="67"/>
        <end position="77"/>
    </location>
</feature>
<comment type="caution">
    <text evidence="2">The sequence shown here is derived from an EMBL/GenBank/DDBJ whole genome shotgun (WGS) entry which is preliminary data.</text>
</comment>